<evidence type="ECO:0000313" key="1">
    <source>
        <dbReference type="EMBL" id="QHB49797.1"/>
    </source>
</evidence>
<gene>
    <name evidence="1" type="primary">167</name>
    <name evidence="1" type="ORF">EniyanLRS_167</name>
</gene>
<reference evidence="1 2" key="1">
    <citation type="submission" date="2016-12" db="EMBL/GenBank/DDBJ databases">
        <title>Whole genome Sequence of Mycobacteriophages.</title>
        <authorList>
            <person name="Bajpai U."/>
        </authorList>
    </citation>
    <scope>NUCLEOTIDE SEQUENCE [LARGE SCALE GENOMIC DNA]</scope>
</reference>
<sequence>MNPKRKIVIKVPRHVGEKRSKVTTAIGDLTTSPPQVVDGTLVAGRLILVARGIPDREVKEFRGTKAYKEDGKLHVYYENEWVTYELIPNPVVWSDGPPHPDHLQLARRLDCSVGVQEPREPDDLPGVE</sequence>
<organism evidence="1 2">
    <name type="scientific">Mycobacterium phage EniyanLRS</name>
    <dbReference type="NCBI Taxonomy" id="1933770"/>
    <lineage>
        <taxon>Viruses</taxon>
        <taxon>Duplodnaviria</taxon>
        <taxon>Heunggongvirae</taxon>
        <taxon>Uroviricota</taxon>
        <taxon>Caudoviricetes</taxon>
        <taxon>Vilmaviridae</taxon>
        <taxon>Wildcatvirus</taxon>
        <taxon>Wildcatvirus wildcat</taxon>
        <taxon>Mycobacterium virus Wildcat</taxon>
    </lineage>
</organism>
<proteinExistence type="predicted"/>
<name>A0A6B9LQG4_9CAUD</name>
<dbReference type="EMBL" id="KY385381">
    <property type="protein sequence ID" value="QHB49797.1"/>
    <property type="molecule type" value="Genomic_DNA"/>
</dbReference>
<protein>
    <submittedName>
        <fullName evidence="1">Uncharacterized protein</fullName>
    </submittedName>
</protein>
<dbReference type="Proteomes" id="UP000240702">
    <property type="component" value="Segment"/>
</dbReference>
<evidence type="ECO:0000313" key="2">
    <source>
        <dbReference type="Proteomes" id="UP000240702"/>
    </source>
</evidence>
<accession>A0A6B9LQG4</accession>